<reference evidence="2 3" key="1">
    <citation type="journal article" date="2018" name="Nat. Biotechnol.">
        <title>A standardized bacterial taxonomy based on genome phylogeny substantially revises the tree of life.</title>
        <authorList>
            <person name="Parks D.H."/>
            <person name="Chuvochina M."/>
            <person name="Waite D.W."/>
            <person name="Rinke C."/>
            <person name="Skarshewski A."/>
            <person name="Chaumeil P.A."/>
            <person name="Hugenholtz P."/>
        </authorList>
    </citation>
    <scope>NUCLEOTIDE SEQUENCE [LARGE SCALE GENOMIC DNA]</scope>
    <source>
        <strain evidence="2">UBA9669</strain>
    </source>
</reference>
<dbReference type="PANTHER" id="PTHR30399">
    <property type="entry name" value="UNCHARACTERIZED PROTEIN YGJP"/>
    <property type="match status" value="1"/>
</dbReference>
<evidence type="ECO:0000259" key="1">
    <source>
        <dbReference type="Pfam" id="PF01863"/>
    </source>
</evidence>
<organism evidence="2 3">
    <name type="scientific">Acinetobacter ursingii</name>
    <dbReference type="NCBI Taxonomy" id="108980"/>
    <lineage>
        <taxon>Bacteria</taxon>
        <taxon>Pseudomonadati</taxon>
        <taxon>Pseudomonadota</taxon>
        <taxon>Gammaproteobacteria</taxon>
        <taxon>Moraxellales</taxon>
        <taxon>Moraxellaceae</taxon>
        <taxon>Acinetobacter</taxon>
    </lineage>
</organism>
<dbReference type="PANTHER" id="PTHR30399:SF1">
    <property type="entry name" value="UTP PYROPHOSPHATASE"/>
    <property type="match status" value="1"/>
</dbReference>
<dbReference type="EMBL" id="DPVE01000088">
    <property type="protein sequence ID" value="HCK29521.1"/>
    <property type="molecule type" value="Genomic_DNA"/>
</dbReference>
<sequence length="224" mass="27133">MLLESLPEIKMVRHVRARHLRLRVEPHQIRLTVPLFCTKKQIQQFLDHSQEWLLQTWQKQTQQQQLASSNFQQIHFFNQDQPYQIILRKQHKNYLIDHEQACVFIREDKGNTVLKGMIYDYAKQYLPVYLKEISQQVGLSFRDCSIRRPKTRWGSCSAQHNIMLHAGLVLMPPEIVRYVCVHELAHTRYFNHSVQFWAEVEKFDPKYSMHRKQLKSYQLPVWWY</sequence>
<gene>
    <name evidence="2" type="ORF">DHW29_04565</name>
</gene>
<name>A0A3D2SJC1_9GAMM</name>
<protein>
    <submittedName>
        <fullName evidence="2">M48 family peptidase</fullName>
    </submittedName>
</protein>
<comment type="caution">
    <text evidence="2">The sequence shown here is derived from an EMBL/GenBank/DDBJ whole genome shotgun (WGS) entry which is preliminary data.</text>
</comment>
<proteinExistence type="predicted"/>
<dbReference type="AlphaFoldDB" id="A0A3D2SJC1"/>
<evidence type="ECO:0000313" key="2">
    <source>
        <dbReference type="EMBL" id="HCK29521.1"/>
    </source>
</evidence>
<dbReference type="Pfam" id="PF01863">
    <property type="entry name" value="YgjP-like"/>
    <property type="match status" value="1"/>
</dbReference>
<dbReference type="RefSeq" id="WP_049173811.1">
    <property type="nucleotide sequence ID" value="NZ_BKFK01000002.1"/>
</dbReference>
<accession>A0A3D2SJC1</accession>
<dbReference type="InterPro" id="IPR053136">
    <property type="entry name" value="UTP_pyrophosphatase-like"/>
</dbReference>
<dbReference type="Proteomes" id="UP000263596">
    <property type="component" value="Unassembled WGS sequence"/>
</dbReference>
<dbReference type="Gene3D" id="3.30.2010.10">
    <property type="entry name" value="Metalloproteases ('zincins'), catalytic domain"/>
    <property type="match status" value="1"/>
</dbReference>
<dbReference type="CDD" id="cd07344">
    <property type="entry name" value="M48_yhfN_like"/>
    <property type="match status" value="1"/>
</dbReference>
<feature type="domain" description="YgjP-like metallopeptidase" evidence="1">
    <location>
        <begin position="18"/>
        <end position="216"/>
    </location>
</feature>
<evidence type="ECO:0000313" key="3">
    <source>
        <dbReference type="Proteomes" id="UP000263596"/>
    </source>
</evidence>
<dbReference type="InterPro" id="IPR002725">
    <property type="entry name" value="YgjP-like_metallopeptidase"/>
</dbReference>